<sequence length="256" mass="27858">MTLLLAGFLAGLNACRKEGKDNDEPEPKPEAGKLQVSFPPGTISFSLVDSAVISLQPAGSAQPARIIMGRTNKWLQADLAGLANGNWTARLTIYTHSAATGSSIGMNYALTKELVVPADRDKGLNIDGPTGRVSHQWKPSVVIPNADRSVVLTVPLDLTDPLLDLQLADAGRWEYAYFEKNAYRKEGQTEHPVTGHFVECEGECLPAGTLANNRLAFAQMAEDIGRLPHNRGELFGMLLGKNSNDDLTFFYKYDID</sequence>
<dbReference type="EMBL" id="CP119311">
    <property type="protein sequence ID" value="WEK35795.1"/>
    <property type="molecule type" value="Genomic_DNA"/>
</dbReference>
<gene>
    <name evidence="1" type="ORF">P0Y53_25190</name>
</gene>
<evidence type="ECO:0000313" key="1">
    <source>
        <dbReference type="EMBL" id="WEK35795.1"/>
    </source>
</evidence>
<proteinExistence type="predicted"/>
<dbReference type="Proteomes" id="UP001220610">
    <property type="component" value="Chromosome"/>
</dbReference>
<protein>
    <submittedName>
        <fullName evidence="1">Uncharacterized protein</fullName>
    </submittedName>
</protein>
<reference evidence="1" key="1">
    <citation type="submission" date="2023-03" db="EMBL/GenBank/DDBJ databases">
        <title>Andean soil-derived lignocellulolytic bacterial consortium as a source of novel taxa and putative plastic-active enzymes.</title>
        <authorList>
            <person name="Diaz-Garcia L."/>
            <person name="Chuvochina M."/>
            <person name="Feuerriegel G."/>
            <person name="Bunk B."/>
            <person name="Sproer C."/>
            <person name="Streit W.R."/>
            <person name="Rodriguez L.M."/>
            <person name="Overmann J."/>
            <person name="Jimenez D.J."/>
        </authorList>
    </citation>
    <scope>NUCLEOTIDE SEQUENCE</scope>
    <source>
        <strain evidence="1">MAG 7</strain>
    </source>
</reference>
<name>A0AAJ6BFL6_9BACT</name>
<accession>A0AAJ6BFL6</accession>
<organism evidence="1 2">
    <name type="scientific">Candidatus Pseudobacter hemicellulosilyticus</name>
    <dbReference type="NCBI Taxonomy" id="3121375"/>
    <lineage>
        <taxon>Bacteria</taxon>
        <taxon>Pseudomonadati</taxon>
        <taxon>Bacteroidota</taxon>
        <taxon>Chitinophagia</taxon>
        <taxon>Chitinophagales</taxon>
        <taxon>Chitinophagaceae</taxon>
        <taxon>Pseudobacter</taxon>
    </lineage>
</organism>
<dbReference type="AlphaFoldDB" id="A0AAJ6BFL6"/>
<evidence type="ECO:0000313" key="2">
    <source>
        <dbReference type="Proteomes" id="UP001220610"/>
    </source>
</evidence>